<dbReference type="CDD" id="cd15390">
    <property type="entry name" value="7tmA_TACR"/>
    <property type="match status" value="1"/>
</dbReference>
<keyword evidence="3" id="KW-1003">Cell membrane</keyword>
<dbReference type="Pfam" id="PF00001">
    <property type="entry name" value="7tm_1"/>
    <property type="match status" value="1"/>
</dbReference>
<dbReference type="PRINTS" id="PR00237">
    <property type="entry name" value="GPCRRHODOPSN"/>
</dbReference>
<evidence type="ECO:0000256" key="10">
    <source>
        <dbReference type="RuleBase" id="RU000688"/>
    </source>
</evidence>
<sequence length="407" mass="48035">MDNINASYVYNCTASILNRDVDLLLELNYTDFSAVFQEALEKSRENSTQSAAFSKCLGGIQEPPFKIIWWEKIIWSLIFAIILIIAVGGNLIVIWIVLAHRRMRTMTNYFLVNLSVADLLMSLFNCVFNVIFLLNSSWPFGSTYCTINNFIAHMTVGSSAFSLVIIALDRYIAIMHPLRKHLSRKRTISALILIWSLSACLAIPNLLYSTTKHKSYLNGETRITCYLTWPDGEYLDSKIGHYYDIVFFFMTYIFPIMAMAVCYTIVGRKLWDKKFIGELTTNQNEAVKAKRKVVKMFLYVLTIFAVCWFPYQGSFIFVYYYRKYLKAENIQHIYLTFYWLAMSNCMVNPILYYWMNNRFRAYFKVIICKCWFVFDRSNGTNEEMREFIELHRYDQERCHYIYRFTDV</sequence>
<feature type="transmembrane region" description="Helical" evidence="11">
    <location>
        <begin position="297"/>
        <end position="321"/>
    </location>
</feature>
<evidence type="ECO:0000256" key="2">
    <source>
        <dbReference type="ARBA" id="ARBA00010663"/>
    </source>
</evidence>
<dbReference type="InterPro" id="IPR001681">
    <property type="entry name" value="Neurokn_rcpt"/>
</dbReference>
<feature type="transmembrane region" description="Helical" evidence="11">
    <location>
        <begin position="110"/>
        <end position="134"/>
    </location>
</feature>
<evidence type="ECO:0000256" key="9">
    <source>
        <dbReference type="ARBA" id="ARBA00023224"/>
    </source>
</evidence>
<proteinExistence type="inferred from homology"/>
<dbReference type="EMBL" id="JAUDFV010000132">
    <property type="protein sequence ID" value="KAL2728923.1"/>
    <property type="molecule type" value="Genomic_DNA"/>
</dbReference>
<dbReference type="PROSITE" id="PS00237">
    <property type="entry name" value="G_PROTEIN_RECEP_F1_1"/>
    <property type="match status" value="1"/>
</dbReference>
<evidence type="ECO:0000256" key="6">
    <source>
        <dbReference type="ARBA" id="ARBA00023040"/>
    </source>
</evidence>
<reference evidence="13 14" key="1">
    <citation type="journal article" date="2024" name="Ann. Entomol. Soc. Am.">
        <title>Genomic analyses of the southern and eastern yellowjacket wasps (Hymenoptera: Vespidae) reveal evolutionary signatures of social life.</title>
        <authorList>
            <person name="Catto M.A."/>
            <person name="Caine P.B."/>
            <person name="Orr S.E."/>
            <person name="Hunt B.G."/>
            <person name="Goodisman M.A.D."/>
        </authorList>
    </citation>
    <scope>NUCLEOTIDE SEQUENCE [LARGE SCALE GENOMIC DNA]</scope>
    <source>
        <strain evidence="13">233</strain>
        <tissue evidence="13">Head and thorax</tissue>
    </source>
</reference>
<evidence type="ECO:0000313" key="14">
    <source>
        <dbReference type="Proteomes" id="UP001607302"/>
    </source>
</evidence>
<dbReference type="AlphaFoldDB" id="A0ABD2B865"/>
<protein>
    <submittedName>
        <fullName evidence="13">Tachykinin-like peptides receptor 86C isoform X1</fullName>
    </submittedName>
</protein>
<evidence type="ECO:0000256" key="1">
    <source>
        <dbReference type="ARBA" id="ARBA00004651"/>
    </source>
</evidence>
<feature type="transmembrane region" description="Helical" evidence="11">
    <location>
        <begin position="73"/>
        <end position="98"/>
    </location>
</feature>
<keyword evidence="5 11" id="KW-1133">Transmembrane helix</keyword>
<dbReference type="PANTHER" id="PTHR46925">
    <property type="entry name" value="G-PROTEIN COUPLED RECEPTOR TKR-1-RELATED"/>
    <property type="match status" value="1"/>
</dbReference>
<accession>A0ABD2B865</accession>
<dbReference type="PANTHER" id="PTHR46925:SF2">
    <property type="entry name" value="G-PROTEIN COUPLED RECEPTOR TKR-1-RELATED"/>
    <property type="match status" value="1"/>
</dbReference>
<comment type="similarity">
    <text evidence="2 10">Belongs to the G-protein coupled receptor 1 family.</text>
</comment>
<name>A0ABD2B865_VESSQ</name>
<feature type="domain" description="G-protein coupled receptors family 1 profile" evidence="12">
    <location>
        <begin position="89"/>
        <end position="352"/>
    </location>
</feature>
<comment type="caution">
    <text evidence="13">The sequence shown here is derived from an EMBL/GenBank/DDBJ whole genome shotgun (WGS) entry which is preliminary data.</text>
</comment>
<evidence type="ECO:0000256" key="11">
    <source>
        <dbReference type="SAM" id="Phobius"/>
    </source>
</evidence>
<gene>
    <name evidence="13" type="ORF">V1478_006555</name>
</gene>
<dbReference type="GO" id="GO:0004930">
    <property type="term" value="F:G protein-coupled receptor activity"/>
    <property type="evidence" value="ECO:0007669"/>
    <property type="project" value="UniProtKB-KW"/>
</dbReference>
<keyword evidence="8 10" id="KW-0675">Receptor</keyword>
<dbReference type="PROSITE" id="PS50262">
    <property type="entry name" value="G_PROTEIN_RECEP_F1_2"/>
    <property type="match status" value="1"/>
</dbReference>
<dbReference type="SUPFAM" id="SSF81321">
    <property type="entry name" value="Family A G protein-coupled receptor-like"/>
    <property type="match status" value="1"/>
</dbReference>
<evidence type="ECO:0000256" key="4">
    <source>
        <dbReference type="ARBA" id="ARBA00022692"/>
    </source>
</evidence>
<evidence type="ECO:0000256" key="7">
    <source>
        <dbReference type="ARBA" id="ARBA00023136"/>
    </source>
</evidence>
<evidence type="ECO:0000259" key="12">
    <source>
        <dbReference type="PROSITE" id="PS50262"/>
    </source>
</evidence>
<feature type="transmembrane region" description="Helical" evidence="11">
    <location>
        <begin position="188"/>
        <end position="208"/>
    </location>
</feature>
<evidence type="ECO:0000256" key="5">
    <source>
        <dbReference type="ARBA" id="ARBA00022989"/>
    </source>
</evidence>
<keyword evidence="9 10" id="KW-0807">Transducer</keyword>
<dbReference type="FunFam" id="1.20.1070.10:FF:000291">
    <property type="entry name" value="Predicted protein"/>
    <property type="match status" value="1"/>
</dbReference>
<keyword evidence="6 10" id="KW-0297">G-protein coupled receptor</keyword>
<keyword evidence="7 11" id="KW-0472">Membrane</keyword>
<feature type="transmembrane region" description="Helical" evidence="11">
    <location>
        <begin position="245"/>
        <end position="266"/>
    </location>
</feature>
<evidence type="ECO:0000256" key="3">
    <source>
        <dbReference type="ARBA" id="ARBA00022475"/>
    </source>
</evidence>
<keyword evidence="4 10" id="KW-0812">Transmembrane</keyword>
<dbReference type="Gene3D" id="1.20.1070.10">
    <property type="entry name" value="Rhodopsin 7-helix transmembrane proteins"/>
    <property type="match status" value="1"/>
</dbReference>
<dbReference type="GO" id="GO:0005886">
    <property type="term" value="C:plasma membrane"/>
    <property type="evidence" value="ECO:0007669"/>
    <property type="project" value="UniProtKB-SubCell"/>
</dbReference>
<dbReference type="PRINTS" id="PR00244">
    <property type="entry name" value="NEUROKININR"/>
</dbReference>
<evidence type="ECO:0000256" key="8">
    <source>
        <dbReference type="ARBA" id="ARBA00023170"/>
    </source>
</evidence>
<feature type="transmembrane region" description="Helical" evidence="11">
    <location>
        <begin position="146"/>
        <end position="168"/>
    </location>
</feature>
<evidence type="ECO:0000313" key="13">
    <source>
        <dbReference type="EMBL" id="KAL2728923.1"/>
    </source>
</evidence>
<dbReference type="SMART" id="SM01381">
    <property type="entry name" value="7TM_GPCR_Srsx"/>
    <property type="match status" value="1"/>
</dbReference>
<dbReference type="InterPro" id="IPR017452">
    <property type="entry name" value="GPCR_Rhodpsn_7TM"/>
</dbReference>
<comment type="subcellular location">
    <subcellularLocation>
        <location evidence="1">Cell membrane</location>
        <topology evidence="1">Multi-pass membrane protein</topology>
    </subcellularLocation>
</comment>
<feature type="transmembrane region" description="Helical" evidence="11">
    <location>
        <begin position="333"/>
        <end position="354"/>
    </location>
</feature>
<organism evidence="13 14">
    <name type="scientific">Vespula squamosa</name>
    <name type="common">Southern yellow jacket</name>
    <name type="synonym">Wasp</name>
    <dbReference type="NCBI Taxonomy" id="30214"/>
    <lineage>
        <taxon>Eukaryota</taxon>
        <taxon>Metazoa</taxon>
        <taxon>Ecdysozoa</taxon>
        <taxon>Arthropoda</taxon>
        <taxon>Hexapoda</taxon>
        <taxon>Insecta</taxon>
        <taxon>Pterygota</taxon>
        <taxon>Neoptera</taxon>
        <taxon>Endopterygota</taxon>
        <taxon>Hymenoptera</taxon>
        <taxon>Apocrita</taxon>
        <taxon>Aculeata</taxon>
        <taxon>Vespoidea</taxon>
        <taxon>Vespidae</taxon>
        <taxon>Vespinae</taxon>
        <taxon>Vespula</taxon>
    </lineage>
</organism>
<dbReference type="Proteomes" id="UP001607302">
    <property type="component" value="Unassembled WGS sequence"/>
</dbReference>
<dbReference type="InterPro" id="IPR000276">
    <property type="entry name" value="GPCR_Rhodpsn"/>
</dbReference>
<keyword evidence="14" id="KW-1185">Reference proteome</keyword>